<protein>
    <submittedName>
        <fullName evidence="7">Phytoene desaturase family protein</fullName>
        <ecNumber evidence="7">1.-.-.-</ecNumber>
    </submittedName>
</protein>
<organism evidence="7 8">
    <name type="scientific">Paenibacillus aurantius</name>
    <dbReference type="NCBI Taxonomy" id="2918900"/>
    <lineage>
        <taxon>Bacteria</taxon>
        <taxon>Bacillati</taxon>
        <taxon>Bacillota</taxon>
        <taxon>Bacilli</taxon>
        <taxon>Bacillales</taxon>
        <taxon>Paenibacillaceae</taxon>
        <taxon>Paenibacillus</taxon>
    </lineage>
</organism>
<evidence type="ECO:0000313" key="7">
    <source>
        <dbReference type="EMBL" id="WNQ10024.1"/>
    </source>
</evidence>
<dbReference type="InterPro" id="IPR002937">
    <property type="entry name" value="Amino_oxidase"/>
</dbReference>
<dbReference type="GO" id="GO:0016627">
    <property type="term" value="F:oxidoreductase activity, acting on the CH-CH group of donors"/>
    <property type="evidence" value="ECO:0007669"/>
    <property type="project" value="UniProtKB-ARBA"/>
</dbReference>
<dbReference type="EMBL" id="CP130318">
    <property type="protein sequence ID" value="WNQ10024.1"/>
    <property type="molecule type" value="Genomic_DNA"/>
</dbReference>
<evidence type="ECO:0000256" key="4">
    <source>
        <dbReference type="ARBA" id="ARBA00038322"/>
    </source>
</evidence>
<comment type="similarity">
    <text evidence="4">Belongs to the carotenoid/retinoid oxidoreductase family. CrtN subfamily.</text>
</comment>
<dbReference type="Proteomes" id="UP001305702">
    <property type="component" value="Chromosome"/>
</dbReference>
<dbReference type="AlphaFoldDB" id="A0AA96LBE2"/>
<dbReference type="PANTHER" id="PTHR43734:SF1">
    <property type="entry name" value="PHYTOENE DESATURASE"/>
    <property type="match status" value="1"/>
</dbReference>
<dbReference type="InterPro" id="IPR036188">
    <property type="entry name" value="FAD/NAD-bd_sf"/>
</dbReference>
<name>A0AA96LBE2_9BACL</name>
<dbReference type="EC" id="1.-.-.-" evidence="7"/>
<dbReference type="InterPro" id="IPR014105">
    <property type="entry name" value="Carotenoid/retinoid_OxRdtase"/>
</dbReference>
<dbReference type="SUPFAM" id="SSF51905">
    <property type="entry name" value="FAD/NAD(P)-binding domain"/>
    <property type="match status" value="1"/>
</dbReference>
<evidence type="ECO:0000313" key="8">
    <source>
        <dbReference type="Proteomes" id="UP001305702"/>
    </source>
</evidence>
<dbReference type="PRINTS" id="PR00419">
    <property type="entry name" value="ADXRDTASE"/>
</dbReference>
<accession>A0AA96LBE2</accession>
<reference evidence="7 8" key="1">
    <citation type="submission" date="2022-02" db="EMBL/GenBank/DDBJ databases">
        <title>Paenibacillus sp. MBLB1776 Whole Genome Shotgun Sequencing.</title>
        <authorList>
            <person name="Hwang C.Y."/>
            <person name="Cho E.-S."/>
            <person name="Seo M.-J."/>
        </authorList>
    </citation>
    <scope>NUCLEOTIDE SEQUENCE [LARGE SCALE GENOMIC DNA]</scope>
    <source>
        <strain evidence="7 8">MBLB1776</strain>
    </source>
</reference>
<evidence type="ECO:0000256" key="3">
    <source>
        <dbReference type="ARBA" id="ARBA00023002"/>
    </source>
</evidence>
<keyword evidence="8" id="KW-1185">Reference proteome</keyword>
<keyword evidence="2 5" id="KW-0125">Carotenoid biosynthesis</keyword>
<dbReference type="NCBIfam" id="TIGR02734">
    <property type="entry name" value="crtI_fam"/>
    <property type="match status" value="1"/>
</dbReference>
<evidence type="ECO:0000259" key="6">
    <source>
        <dbReference type="Pfam" id="PF01593"/>
    </source>
</evidence>
<proteinExistence type="inferred from homology"/>
<dbReference type="InterPro" id="IPR008150">
    <property type="entry name" value="Phytoene_DH_bac_CS"/>
</dbReference>
<dbReference type="GO" id="GO:0016117">
    <property type="term" value="P:carotenoid biosynthetic process"/>
    <property type="evidence" value="ECO:0007669"/>
    <property type="project" value="UniProtKB-KW"/>
</dbReference>
<evidence type="ECO:0000256" key="5">
    <source>
        <dbReference type="RuleBase" id="RU362075"/>
    </source>
</evidence>
<evidence type="ECO:0000256" key="2">
    <source>
        <dbReference type="ARBA" id="ARBA00022746"/>
    </source>
</evidence>
<comment type="pathway">
    <text evidence="1 5">Carotenoid biosynthesis.</text>
</comment>
<dbReference type="RefSeq" id="WP_315603798.1">
    <property type="nucleotide sequence ID" value="NZ_CP130318.1"/>
</dbReference>
<dbReference type="Gene3D" id="3.50.50.60">
    <property type="entry name" value="FAD/NAD(P)-binding domain"/>
    <property type="match status" value="2"/>
</dbReference>
<dbReference type="KEGG" id="paun:MJA45_20710"/>
<gene>
    <name evidence="7" type="primary">crtI</name>
    <name evidence="7" type="ORF">MJA45_20710</name>
</gene>
<sequence length="518" mass="58075">MTEQRAAVVGAGPGGLAAGMLLASQGYEVTVYEKQPFVGGRTSRVQLGDYRFDCGPTFLMMPYLLEELFASAGRSVHDYVKLVELDTLYRLRFGEMDFEPVREPDRMVERIEALFPGNGKGYLRFMKEEEEKFRRVGPLLQRPFARLTDYLTSPVFAALSRLHALDTVHGRLSRYFTDERLKLAFTFQAKYLGMSPWACPGTFTILSYLEHAYGLYHPIGGVNRICEAMAEVIKEYGGRVLTSSPVERVLLEKGRAVGLRLAGGEEVQASHVILNADFGTAMTSLFEPGQLKRYTPRKLEAKKYSCSTYMLYLGVNRRVELPHHTIMFAEDYRANVRDITETLVLSEDASVYVCNPGVTDPTLAPEGKSALYVLMPVPNLSGGIDWEKEKTLVRDAIIRRLEREPELAGLSACIEEERITTPLDWQDDYGVYRGATFNLAHSLDQMMHLRPHNRFQEAANCWLVGGGTHPGSGLPTIIESARISTRLLMEQDARAGVSPFAPKSNVRQVPAKEAVLWK</sequence>
<keyword evidence="3 5" id="KW-0560">Oxidoreductase</keyword>
<dbReference type="Pfam" id="PF01593">
    <property type="entry name" value="Amino_oxidase"/>
    <property type="match status" value="1"/>
</dbReference>
<dbReference type="PROSITE" id="PS00982">
    <property type="entry name" value="PHYTOENE_DH"/>
    <property type="match status" value="1"/>
</dbReference>
<feature type="domain" description="Amine oxidase" evidence="6">
    <location>
        <begin position="14"/>
        <end position="483"/>
    </location>
</feature>
<dbReference type="PANTHER" id="PTHR43734">
    <property type="entry name" value="PHYTOENE DESATURASE"/>
    <property type="match status" value="1"/>
</dbReference>
<evidence type="ECO:0000256" key="1">
    <source>
        <dbReference type="ARBA" id="ARBA00004829"/>
    </source>
</evidence>